<dbReference type="InterPro" id="IPR002401">
    <property type="entry name" value="Cyt_P450_E_grp-I"/>
</dbReference>
<dbReference type="InterPro" id="IPR036396">
    <property type="entry name" value="Cyt_P450_sf"/>
</dbReference>
<dbReference type="SUPFAM" id="SSF48264">
    <property type="entry name" value="Cytochrome P450"/>
    <property type="match status" value="1"/>
</dbReference>
<dbReference type="PANTHER" id="PTHR46300">
    <property type="entry name" value="P450, PUTATIVE (EUROFUNG)-RELATED-RELATED"/>
    <property type="match status" value="1"/>
</dbReference>
<comment type="caution">
    <text evidence="15">The sequence shown here is derived from an EMBL/GenBank/DDBJ whole genome shotgun (WGS) entry which is preliminary data.</text>
</comment>
<evidence type="ECO:0000256" key="11">
    <source>
        <dbReference type="ARBA" id="ARBA00023033"/>
    </source>
</evidence>
<dbReference type="Gene3D" id="1.10.630.10">
    <property type="entry name" value="Cytochrome P450"/>
    <property type="match status" value="1"/>
</dbReference>
<dbReference type="GO" id="GO:0020037">
    <property type="term" value="F:heme binding"/>
    <property type="evidence" value="ECO:0007669"/>
    <property type="project" value="InterPro"/>
</dbReference>
<keyword evidence="16" id="KW-1185">Reference proteome</keyword>
<evidence type="ECO:0000256" key="4">
    <source>
        <dbReference type="ARBA" id="ARBA00010617"/>
    </source>
</evidence>
<dbReference type="InterPro" id="IPR001128">
    <property type="entry name" value="Cyt_P450"/>
</dbReference>
<comment type="similarity">
    <text evidence="4 14">Belongs to the cytochrome P450 family.</text>
</comment>
<organism evidence="15 16">
    <name type="scientific">Phanerochaete sordida</name>
    <dbReference type="NCBI Taxonomy" id="48140"/>
    <lineage>
        <taxon>Eukaryota</taxon>
        <taxon>Fungi</taxon>
        <taxon>Dikarya</taxon>
        <taxon>Basidiomycota</taxon>
        <taxon>Agaricomycotina</taxon>
        <taxon>Agaricomycetes</taxon>
        <taxon>Polyporales</taxon>
        <taxon>Phanerochaetaceae</taxon>
        <taxon>Phanerochaete</taxon>
    </lineage>
</organism>
<dbReference type="GO" id="GO:0016705">
    <property type="term" value="F:oxidoreductase activity, acting on paired donors, with incorporation or reduction of molecular oxygen"/>
    <property type="evidence" value="ECO:0007669"/>
    <property type="project" value="InterPro"/>
</dbReference>
<accession>A0A9P3GEG7</accession>
<keyword evidence="7 13" id="KW-0479">Metal-binding</keyword>
<dbReference type="PRINTS" id="PR00463">
    <property type="entry name" value="EP450I"/>
</dbReference>
<evidence type="ECO:0000313" key="15">
    <source>
        <dbReference type="EMBL" id="GJE93426.1"/>
    </source>
</evidence>
<gene>
    <name evidence="15" type="ORF">PsYK624_095850</name>
</gene>
<reference evidence="15 16" key="1">
    <citation type="submission" date="2021-08" db="EMBL/GenBank/DDBJ databases">
        <title>Draft Genome Sequence of Phanerochaete sordida strain YK-624.</title>
        <authorList>
            <person name="Mori T."/>
            <person name="Dohra H."/>
            <person name="Suzuki T."/>
            <person name="Kawagishi H."/>
            <person name="Hirai H."/>
        </authorList>
    </citation>
    <scope>NUCLEOTIDE SEQUENCE [LARGE SCALE GENOMIC DNA]</scope>
    <source>
        <strain evidence="15 16">YK-624</strain>
    </source>
</reference>
<dbReference type="PANTHER" id="PTHR46300:SF7">
    <property type="entry name" value="P450, PUTATIVE (EUROFUNG)-RELATED"/>
    <property type="match status" value="1"/>
</dbReference>
<evidence type="ECO:0000256" key="2">
    <source>
        <dbReference type="ARBA" id="ARBA00004167"/>
    </source>
</evidence>
<evidence type="ECO:0000256" key="12">
    <source>
        <dbReference type="ARBA" id="ARBA00023136"/>
    </source>
</evidence>
<protein>
    <submittedName>
        <fullName evidence="15">Cytochrome P450</fullName>
    </submittedName>
</protein>
<name>A0A9P3GEG7_9APHY</name>
<keyword evidence="8" id="KW-1133">Transmembrane helix</keyword>
<evidence type="ECO:0000256" key="14">
    <source>
        <dbReference type="RuleBase" id="RU000461"/>
    </source>
</evidence>
<keyword evidence="6" id="KW-0812">Transmembrane</keyword>
<comment type="cofactor">
    <cofactor evidence="1 13">
        <name>heme</name>
        <dbReference type="ChEBI" id="CHEBI:30413"/>
    </cofactor>
</comment>
<dbReference type="PROSITE" id="PS00086">
    <property type="entry name" value="CYTOCHROME_P450"/>
    <property type="match status" value="1"/>
</dbReference>
<evidence type="ECO:0000256" key="13">
    <source>
        <dbReference type="PIRSR" id="PIRSR602401-1"/>
    </source>
</evidence>
<keyword evidence="9 14" id="KW-0560">Oxidoreductase</keyword>
<evidence type="ECO:0000256" key="1">
    <source>
        <dbReference type="ARBA" id="ARBA00001971"/>
    </source>
</evidence>
<dbReference type="OrthoDB" id="2789670at2759"/>
<evidence type="ECO:0000256" key="3">
    <source>
        <dbReference type="ARBA" id="ARBA00005179"/>
    </source>
</evidence>
<keyword evidence="10 13" id="KW-0408">Iron</keyword>
<proteinExistence type="inferred from homology"/>
<evidence type="ECO:0000256" key="6">
    <source>
        <dbReference type="ARBA" id="ARBA00022692"/>
    </source>
</evidence>
<comment type="subcellular location">
    <subcellularLocation>
        <location evidence="2">Membrane</location>
        <topology evidence="2">Single-pass membrane protein</topology>
    </subcellularLocation>
</comment>
<dbReference type="GO" id="GO:0004497">
    <property type="term" value="F:monooxygenase activity"/>
    <property type="evidence" value="ECO:0007669"/>
    <property type="project" value="UniProtKB-KW"/>
</dbReference>
<evidence type="ECO:0000313" key="16">
    <source>
        <dbReference type="Proteomes" id="UP000703269"/>
    </source>
</evidence>
<evidence type="ECO:0000256" key="9">
    <source>
        <dbReference type="ARBA" id="ARBA00023002"/>
    </source>
</evidence>
<dbReference type="CDD" id="cd11065">
    <property type="entry name" value="CYP64-like"/>
    <property type="match status" value="1"/>
</dbReference>
<keyword evidence="5 13" id="KW-0349">Heme</keyword>
<dbReference type="EMBL" id="BPQB01000032">
    <property type="protein sequence ID" value="GJE93426.1"/>
    <property type="molecule type" value="Genomic_DNA"/>
</dbReference>
<dbReference type="PRINTS" id="PR00385">
    <property type="entry name" value="P450"/>
</dbReference>
<comment type="pathway">
    <text evidence="3">Secondary metabolite biosynthesis.</text>
</comment>
<sequence length="515" mass="57203">MSLLLADILAVGLCLFFLHYAWRKRGRANYLPPGPPGAPLLGNLLQIPANGVARALRDLSKGYGDVVTLRLPSSTLLVLNSRQAISDLLVGRSAVYSDRSQLVMSGELVGFKDSILRQNNTPRFRKCRKLLRRGLGAGPARSFAPFLNRQSAFLLENLCRRPADFVEIVKRNAAAVSMKIAYGYPSVDEELLDMMLRTSEYFLETTTLGTWLVDLLPFLRHLPEWFPLAHFQRYAARARPIVQECIDKPFEAVKQHMETATASASFSAMLLEEANGDPETEYCIKQSSSGILLGQTDTTTAAMSWFFLAMALYPEVQAKAQAEIDTVIGNDRLPRIEDRKDLPYIQAIMQEVFRWHPIVLVVPHVASEDDIYRGYVIPAGTTAVANIWAVLHDESVYHDADKFIPERFSEEGAPDSIDIAFGFGRRVCPGKLVAQAHIFVSITATLATLNIARAQNADGHVIELDLEDGSGPINFPKSYEISLGPRSEAAAELIRRSAEHSRTLPDDLDVFSLEE</sequence>
<evidence type="ECO:0000256" key="10">
    <source>
        <dbReference type="ARBA" id="ARBA00023004"/>
    </source>
</evidence>
<evidence type="ECO:0000256" key="8">
    <source>
        <dbReference type="ARBA" id="ARBA00022989"/>
    </source>
</evidence>
<keyword evidence="12" id="KW-0472">Membrane</keyword>
<dbReference type="Pfam" id="PF00067">
    <property type="entry name" value="p450"/>
    <property type="match status" value="1"/>
</dbReference>
<dbReference type="InterPro" id="IPR017972">
    <property type="entry name" value="Cyt_P450_CS"/>
</dbReference>
<evidence type="ECO:0000256" key="7">
    <source>
        <dbReference type="ARBA" id="ARBA00022723"/>
    </source>
</evidence>
<dbReference type="Proteomes" id="UP000703269">
    <property type="component" value="Unassembled WGS sequence"/>
</dbReference>
<evidence type="ECO:0000256" key="5">
    <source>
        <dbReference type="ARBA" id="ARBA00022617"/>
    </source>
</evidence>
<dbReference type="AlphaFoldDB" id="A0A9P3GEG7"/>
<feature type="binding site" description="axial binding residue" evidence="13">
    <location>
        <position position="428"/>
    </location>
    <ligand>
        <name>heme</name>
        <dbReference type="ChEBI" id="CHEBI:30413"/>
    </ligand>
    <ligandPart>
        <name>Fe</name>
        <dbReference type="ChEBI" id="CHEBI:18248"/>
    </ligandPart>
</feature>
<dbReference type="InterPro" id="IPR050364">
    <property type="entry name" value="Cytochrome_P450_fung"/>
</dbReference>
<dbReference type="GO" id="GO:0005506">
    <property type="term" value="F:iron ion binding"/>
    <property type="evidence" value="ECO:0007669"/>
    <property type="project" value="InterPro"/>
</dbReference>
<dbReference type="GO" id="GO:0016020">
    <property type="term" value="C:membrane"/>
    <property type="evidence" value="ECO:0007669"/>
    <property type="project" value="UniProtKB-SubCell"/>
</dbReference>
<keyword evidence="11 14" id="KW-0503">Monooxygenase</keyword>